<evidence type="ECO:0000256" key="1">
    <source>
        <dbReference type="ARBA" id="ARBA00004613"/>
    </source>
</evidence>
<evidence type="ECO:0000256" key="2">
    <source>
        <dbReference type="ARBA" id="ARBA00005834"/>
    </source>
</evidence>
<dbReference type="PANTHER" id="PTHR11724">
    <property type="entry name" value="LEPTIN"/>
    <property type="match status" value="1"/>
</dbReference>
<evidence type="ECO:0000256" key="4">
    <source>
        <dbReference type="ARBA" id="ARBA00022525"/>
    </source>
</evidence>
<evidence type="ECO:0000256" key="5">
    <source>
        <dbReference type="ARBA" id="ARBA00030981"/>
    </source>
</evidence>
<dbReference type="AlphaFoldDB" id="A0A8C3NJB6"/>
<keyword evidence="4" id="KW-0964">Secreted</keyword>
<dbReference type="Proteomes" id="UP000694382">
    <property type="component" value="Chromosome 1A"/>
</dbReference>
<dbReference type="Gene3D" id="1.20.1250.10">
    <property type="match status" value="1"/>
</dbReference>
<accession>A0A8U8BRE5</accession>
<evidence type="ECO:0000256" key="3">
    <source>
        <dbReference type="ARBA" id="ARBA00021421"/>
    </source>
</evidence>
<dbReference type="InterPro" id="IPR009079">
    <property type="entry name" value="4_helix_cytokine-like_core"/>
</dbReference>
<evidence type="ECO:0000313" key="6">
    <source>
        <dbReference type="Ensembl" id="ENSCPVP00000020990.2"/>
    </source>
</evidence>
<keyword evidence="7" id="KW-1185">Reference proteome</keyword>
<dbReference type="Pfam" id="PF02024">
    <property type="entry name" value="Leptin"/>
    <property type="match status" value="1"/>
</dbReference>
<comment type="similarity">
    <text evidence="2">Belongs to the leptin family.</text>
</comment>
<dbReference type="InterPro" id="IPR000065">
    <property type="entry name" value="Leptin"/>
</dbReference>
<protein>
    <recommendedName>
        <fullName evidence="3">Leptin</fullName>
    </recommendedName>
    <alternativeName>
        <fullName evidence="5">Obesity factor</fullName>
    </alternativeName>
</protein>
<dbReference type="GO" id="GO:0005576">
    <property type="term" value="C:extracellular region"/>
    <property type="evidence" value="ECO:0007669"/>
    <property type="project" value="UniProtKB-SubCell"/>
</dbReference>
<sequence length="172" mass="17551">MRGPAVSLCALLCLAVAVAVAVAGGRPVRLDRVRADARALTRTLSTRLQQLQLFPLTVRITGLEGVPEGALPDGAAPPGLGWAAQRLQLFQRLLAALPGADPRLAQVASDLENLRSVLAVLGALLGCPAPRPPPAPPAPPSEAPHTVAGVALARLRGCLDGVAARLEGVPAC</sequence>
<comment type="subcellular location">
    <subcellularLocation>
        <location evidence="1">Secreted</location>
    </subcellularLocation>
</comment>
<name>A0A8C3NJB6_GEOPR</name>
<dbReference type="PANTHER" id="PTHR11724:SF1">
    <property type="entry name" value="LEPTIN"/>
    <property type="match status" value="1"/>
</dbReference>
<dbReference type="Ensembl" id="ENSCPVT00000021928.2">
    <property type="protein sequence ID" value="ENSCPVP00000020990.2"/>
    <property type="gene ID" value="ENSCPVG00000015196.2"/>
</dbReference>
<gene>
    <name evidence="6" type="primary">LOC115910535</name>
</gene>
<reference evidence="6" key="3">
    <citation type="submission" date="2025-09" db="UniProtKB">
        <authorList>
            <consortium name="Ensembl"/>
        </authorList>
    </citation>
    <scope>IDENTIFICATION</scope>
</reference>
<dbReference type="SUPFAM" id="SSF47266">
    <property type="entry name" value="4-helical cytokines"/>
    <property type="match status" value="1"/>
</dbReference>
<accession>A0A8C3NJB6</accession>
<reference evidence="6" key="1">
    <citation type="submission" date="2020-02" db="EMBL/GenBank/DDBJ databases">
        <authorList>
            <person name="Enbody D E."/>
            <person name="Pettersson E M."/>
        </authorList>
    </citation>
    <scope>NUCLEOTIDE SEQUENCE [LARGE SCALE GENOMIC DNA]</scope>
</reference>
<organism evidence="6 7">
    <name type="scientific">Geospiza parvula</name>
    <name type="common">Small tree-finch</name>
    <name type="synonym">Camarhynchus parvulus</name>
    <dbReference type="NCBI Taxonomy" id="87175"/>
    <lineage>
        <taxon>Eukaryota</taxon>
        <taxon>Metazoa</taxon>
        <taxon>Chordata</taxon>
        <taxon>Craniata</taxon>
        <taxon>Vertebrata</taxon>
        <taxon>Euteleostomi</taxon>
        <taxon>Archelosauria</taxon>
        <taxon>Archosauria</taxon>
        <taxon>Dinosauria</taxon>
        <taxon>Saurischia</taxon>
        <taxon>Theropoda</taxon>
        <taxon>Coelurosauria</taxon>
        <taxon>Aves</taxon>
        <taxon>Neognathae</taxon>
        <taxon>Neoaves</taxon>
        <taxon>Telluraves</taxon>
        <taxon>Australaves</taxon>
        <taxon>Passeriformes</taxon>
        <taxon>Thraupidae</taxon>
        <taxon>Camarhynchus</taxon>
    </lineage>
</organism>
<proteinExistence type="inferred from homology"/>
<reference evidence="6" key="2">
    <citation type="submission" date="2025-08" db="UniProtKB">
        <authorList>
            <consortium name="Ensembl"/>
        </authorList>
    </citation>
    <scope>IDENTIFICATION</scope>
</reference>
<evidence type="ECO:0000313" key="7">
    <source>
        <dbReference type="Proteomes" id="UP000694382"/>
    </source>
</evidence>
<dbReference type="GO" id="GO:0005179">
    <property type="term" value="F:hormone activity"/>
    <property type="evidence" value="ECO:0007669"/>
    <property type="project" value="InterPro"/>
</dbReference>